<feature type="binding site" evidence="11">
    <location>
        <position position="306"/>
    </location>
    <ligand>
        <name>Mg(2+)</name>
        <dbReference type="ChEBI" id="CHEBI:18420"/>
    </ligand>
</feature>
<feature type="region of interest" description="Disordered" evidence="12">
    <location>
        <begin position="1"/>
        <end position="20"/>
    </location>
</feature>
<dbReference type="EMBL" id="JAHLFP010000051">
    <property type="protein sequence ID" value="MBU3806462.1"/>
    <property type="molecule type" value="Genomic_DNA"/>
</dbReference>
<comment type="cofactor">
    <cofactor evidence="11">
        <name>Mg(2+)</name>
        <dbReference type="ChEBI" id="CHEBI:18420"/>
    </cofactor>
    <cofactor evidence="11">
        <name>Mn(2+)</name>
        <dbReference type="ChEBI" id="CHEBI:29035"/>
    </cofactor>
    <text evidence="11">Magnesium. Can also use manganese.</text>
</comment>
<evidence type="ECO:0000256" key="11">
    <source>
        <dbReference type="PIRSR" id="PIRSR006268-2"/>
    </source>
</evidence>
<evidence type="ECO:0000256" key="12">
    <source>
        <dbReference type="SAM" id="MobiDB-lite"/>
    </source>
</evidence>
<evidence type="ECO:0000256" key="10">
    <source>
        <dbReference type="PIRNR" id="PIRNR006268"/>
    </source>
</evidence>
<dbReference type="AlphaFoldDB" id="A0A948T332"/>
<evidence type="ECO:0000256" key="9">
    <source>
        <dbReference type="ARBA" id="ARBA00048540"/>
    </source>
</evidence>
<dbReference type="InterPro" id="IPR024932">
    <property type="entry name" value="ApbE"/>
</dbReference>
<evidence type="ECO:0000313" key="13">
    <source>
        <dbReference type="EMBL" id="MBU3806462.1"/>
    </source>
</evidence>
<dbReference type="InterPro" id="IPR003374">
    <property type="entry name" value="ApbE-like_sf"/>
</dbReference>
<feature type="binding site" evidence="11">
    <location>
        <position position="302"/>
    </location>
    <ligand>
        <name>Mg(2+)</name>
        <dbReference type="ChEBI" id="CHEBI:18420"/>
    </ligand>
</feature>
<dbReference type="SUPFAM" id="SSF143631">
    <property type="entry name" value="ApbE-like"/>
    <property type="match status" value="1"/>
</dbReference>
<dbReference type="GO" id="GO:0046872">
    <property type="term" value="F:metal ion binding"/>
    <property type="evidence" value="ECO:0007669"/>
    <property type="project" value="UniProtKB-UniRule"/>
</dbReference>
<keyword evidence="7 10" id="KW-0460">Magnesium</keyword>
<proteinExistence type="inferred from homology"/>
<reference evidence="13" key="2">
    <citation type="submission" date="2021-04" db="EMBL/GenBank/DDBJ databases">
        <authorList>
            <person name="Gilroy R."/>
        </authorList>
    </citation>
    <scope>NUCLEOTIDE SEQUENCE</scope>
    <source>
        <strain evidence="13">B5_2728</strain>
    </source>
</reference>
<evidence type="ECO:0000313" key="14">
    <source>
        <dbReference type="Proteomes" id="UP000713596"/>
    </source>
</evidence>
<comment type="caution">
    <text evidence="13">The sequence shown here is derived from an EMBL/GenBank/DDBJ whole genome shotgun (WGS) entry which is preliminary data.</text>
</comment>
<gene>
    <name evidence="13" type="ORF">H9882_06175</name>
</gene>
<comment type="similarity">
    <text evidence="10">Belongs to the ApbE family.</text>
</comment>
<evidence type="ECO:0000256" key="8">
    <source>
        <dbReference type="ARBA" id="ARBA00031306"/>
    </source>
</evidence>
<feature type="binding site" evidence="11">
    <location>
        <position position="183"/>
    </location>
    <ligand>
        <name>Mg(2+)</name>
        <dbReference type="ChEBI" id="CHEBI:18420"/>
    </ligand>
</feature>
<evidence type="ECO:0000256" key="2">
    <source>
        <dbReference type="ARBA" id="ARBA00016337"/>
    </source>
</evidence>
<dbReference type="PANTHER" id="PTHR30040">
    <property type="entry name" value="THIAMINE BIOSYNTHESIS LIPOPROTEIN APBE"/>
    <property type="match status" value="1"/>
</dbReference>
<dbReference type="PANTHER" id="PTHR30040:SF2">
    <property type="entry name" value="FAD:PROTEIN FMN TRANSFERASE"/>
    <property type="match status" value="1"/>
</dbReference>
<protein>
    <recommendedName>
        <fullName evidence="2 10">FAD:protein FMN transferase</fullName>
        <ecNumber evidence="1 10">2.7.1.180</ecNumber>
    </recommendedName>
    <alternativeName>
        <fullName evidence="8 10">Flavin transferase</fullName>
    </alternativeName>
</protein>
<evidence type="ECO:0000256" key="7">
    <source>
        <dbReference type="ARBA" id="ARBA00022842"/>
    </source>
</evidence>
<keyword evidence="4 10" id="KW-0808">Transferase</keyword>
<dbReference type="PIRSF" id="PIRSF006268">
    <property type="entry name" value="ApbE"/>
    <property type="match status" value="1"/>
</dbReference>
<accession>A0A948T332</accession>
<reference evidence="13" key="1">
    <citation type="journal article" date="2021" name="PeerJ">
        <title>Extensive microbial diversity within the chicken gut microbiome revealed by metagenomics and culture.</title>
        <authorList>
            <person name="Gilroy R."/>
            <person name="Ravi A."/>
            <person name="Getino M."/>
            <person name="Pursley I."/>
            <person name="Horton D.L."/>
            <person name="Alikhan N.F."/>
            <person name="Baker D."/>
            <person name="Gharbi K."/>
            <person name="Hall N."/>
            <person name="Watson M."/>
            <person name="Adriaenssens E.M."/>
            <person name="Foster-Nyarko E."/>
            <person name="Jarju S."/>
            <person name="Secka A."/>
            <person name="Antonio M."/>
            <person name="Oren A."/>
            <person name="Chaudhuri R.R."/>
            <person name="La Ragione R."/>
            <person name="Hildebrand F."/>
            <person name="Pallen M.J."/>
        </authorList>
    </citation>
    <scope>NUCLEOTIDE SEQUENCE</scope>
    <source>
        <strain evidence="13">B5_2728</strain>
    </source>
</reference>
<comment type="catalytic activity">
    <reaction evidence="9 10">
        <text>L-threonyl-[protein] + FAD = FMN-L-threonyl-[protein] + AMP + H(+)</text>
        <dbReference type="Rhea" id="RHEA:36847"/>
        <dbReference type="Rhea" id="RHEA-COMP:11060"/>
        <dbReference type="Rhea" id="RHEA-COMP:11061"/>
        <dbReference type="ChEBI" id="CHEBI:15378"/>
        <dbReference type="ChEBI" id="CHEBI:30013"/>
        <dbReference type="ChEBI" id="CHEBI:57692"/>
        <dbReference type="ChEBI" id="CHEBI:74257"/>
        <dbReference type="ChEBI" id="CHEBI:456215"/>
        <dbReference type="EC" id="2.7.1.180"/>
    </reaction>
</comment>
<keyword evidence="6 10" id="KW-0274">FAD</keyword>
<dbReference type="Proteomes" id="UP000713596">
    <property type="component" value="Unassembled WGS sequence"/>
</dbReference>
<sequence>MTLSLAGCGLSSSDGGSSSSIQPEKYTATWFDVFDTVTTVVGYAESQEEWDRQMQALHEDLQTYHKYYDIYNSYEGITNLRDVNLQAGQAPVQVEPIIMNLLVLSKEMNTLTQGKLNIALGSVLKIWHDYRTAGLDEPETAQLPPMELLQEANQHTHLEDLVLDTQAQTVFFADPELQLDVGSVGKGYAVEQVALAAQQRGLKSALISVGGNLRSIGRKPDGTLWSGGVQDPWASVGQTLNQSAYLAAVELENQALVISGDYQRFYTVEGQRYHHLIDPDTLMPANLYSAVAVLAGDSGLADCLSTGLFCLPLEEGQALVRQLEGVEAMWMLPDGSIVYSDHFLDHTKSTK</sequence>
<name>A0A948T332_9FIRM</name>
<dbReference type="EC" id="2.7.1.180" evidence="1 10"/>
<evidence type="ECO:0000256" key="1">
    <source>
        <dbReference type="ARBA" id="ARBA00011955"/>
    </source>
</evidence>
<evidence type="ECO:0000256" key="3">
    <source>
        <dbReference type="ARBA" id="ARBA00022630"/>
    </source>
</evidence>
<evidence type="ECO:0000256" key="6">
    <source>
        <dbReference type="ARBA" id="ARBA00022827"/>
    </source>
</evidence>
<keyword evidence="5 10" id="KW-0479">Metal-binding</keyword>
<dbReference type="GO" id="GO:0016740">
    <property type="term" value="F:transferase activity"/>
    <property type="evidence" value="ECO:0007669"/>
    <property type="project" value="UniProtKB-UniRule"/>
</dbReference>
<dbReference type="Gene3D" id="3.10.520.10">
    <property type="entry name" value="ApbE-like domains"/>
    <property type="match status" value="1"/>
</dbReference>
<evidence type="ECO:0000256" key="5">
    <source>
        <dbReference type="ARBA" id="ARBA00022723"/>
    </source>
</evidence>
<organism evidence="13 14">
    <name type="scientific">Candidatus Allofournierella pullistercoris</name>
    <dbReference type="NCBI Taxonomy" id="2838597"/>
    <lineage>
        <taxon>Bacteria</taxon>
        <taxon>Bacillati</taxon>
        <taxon>Bacillota</taxon>
        <taxon>Clostridia</taxon>
        <taxon>Eubacteriales</taxon>
        <taxon>Oscillospiraceae</taxon>
        <taxon>Allofournierella</taxon>
    </lineage>
</organism>
<keyword evidence="3 10" id="KW-0285">Flavoprotein</keyword>
<dbReference type="Pfam" id="PF02424">
    <property type="entry name" value="ApbE"/>
    <property type="match status" value="1"/>
</dbReference>
<evidence type="ECO:0000256" key="4">
    <source>
        <dbReference type="ARBA" id="ARBA00022679"/>
    </source>
</evidence>